<feature type="compositionally biased region" description="Basic and acidic residues" evidence="3">
    <location>
        <begin position="553"/>
        <end position="570"/>
    </location>
</feature>
<dbReference type="RefSeq" id="XP_001744504.1">
    <property type="nucleotide sequence ID" value="XM_001744452.1"/>
</dbReference>
<dbReference type="GeneID" id="5889931"/>
<feature type="region of interest" description="Disordered" evidence="3">
    <location>
        <begin position="227"/>
        <end position="303"/>
    </location>
</feature>
<feature type="region of interest" description="Disordered" evidence="3">
    <location>
        <begin position="600"/>
        <end position="623"/>
    </location>
</feature>
<feature type="compositionally biased region" description="Polar residues" evidence="3">
    <location>
        <begin position="525"/>
        <end position="534"/>
    </location>
</feature>
<evidence type="ECO:0000256" key="2">
    <source>
        <dbReference type="PROSITE-ProRule" id="PRU00191"/>
    </source>
</evidence>
<dbReference type="AlphaFoldDB" id="A9UVV0"/>
<dbReference type="Pfam" id="PF00017">
    <property type="entry name" value="SH2"/>
    <property type="match status" value="1"/>
</dbReference>
<evidence type="ECO:0000256" key="1">
    <source>
        <dbReference type="ARBA" id="ARBA00022999"/>
    </source>
</evidence>
<sequence length="730" mass="78359">MSTTPSVDVRDTLFNLVILSQASRMDQQRACGPELGGTLVSNKDLGRVKKCAQQDQKREARRHRRANAAASTTKTTNSAQHYTPSASAVGSKLRGRQLPTLPSQRDLLQSFDFYIGDVSRAEANVMLGKCEDGTYLVRRSADRFVVSIIWRDNPNQDAVLTHIRVHTPETAGRRGFGLAERDDFPTMEALVQHYENSPFLFALRFWHYSERDFPSLKPFNPTRMLRDSAPASAASTPRPSTISPDLAARGVAPSPVPMMSTLPAGASSTSNATPNTEAPRRGPAPIPPAAPAQPNLGDADKQYEEPQDICRIAAAVAVGTARANSSAKPTTTPTTTQSTPSRRASRAPAPLPAGVEAASSTIANVSPLGYAPLAHASLPVPHWSRYITLPDVCLTPTTDGYEIPVRLAEALEAKRAAREAPQELARTLLEQRRGASMDNYAESDVHFDVPGRDKDDYGLVRDVQVRSNLANSSGPAAQQTHTLAQDADLADYDEPQRVFAAQPQPPPRLVSQASSRGSSLEADSDANTHAQPTPSLVGPPADQPTTGGACAGSEERPEEQVDGSKVKSPQEAETEGDALPAYEYNDSATLLAMGREHARLAASQRHPSNTVTNVRPEDHDDRAPVPAPRTLAHGQGLVVPIPATRPILNPPASSGVKPMATSSENGLLASPPAPTSGITDSELERRESKYQTAYINRRQVPLPVDGQGTASPDLQRSKTVESLHLYDLVC</sequence>
<feature type="region of interest" description="Disordered" evidence="3">
    <location>
        <begin position="321"/>
        <end position="349"/>
    </location>
</feature>
<evidence type="ECO:0000313" key="6">
    <source>
        <dbReference type="Proteomes" id="UP000001357"/>
    </source>
</evidence>
<dbReference type="InterPro" id="IPR000980">
    <property type="entry name" value="SH2"/>
</dbReference>
<dbReference type="SMART" id="SM00252">
    <property type="entry name" value="SH2"/>
    <property type="match status" value="1"/>
</dbReference>
<dbReference type="PROSITE" id="PS50001">
    <property type="entry name" value="SH2"/>
    <property type="match status" value="1"/>
</dbReference>
<accession>A9UVV0</accession>
<feature type="domain" description="SH2" evidence="4">
    <location>
        <begin position="113"/>
        <end position="198"/>
    </location>
</feature>
<feature type="compositionally biased region" description="Low complexity" evidence="3">
    <location>
        <begin position="67"/>
        <end position="79"/>
    </location>
</feature>
<feature type="compositionally biased region" description="Polar residues" evidence="3">
    <location>
        <begin position="266"/>
        <end position="276"/>
    </location>
</feature>
<dbReference type="PANTHER" id="PTHR10155:SF0">
    <property type="entry name" value="SUPPRESSOR OF CYTOKINE SIGNALING AT 36E, ISOFORM D"/>
    <property type="match status" value="1"/>
</dbReference>
<evidence type="ECO:0000256" key="3">
    <source>
        <dbReference type="SAM" id="MobiDB-lite"/>
    </source>
</evidence>
<keyword evidence="1 2" id="KW-0727">SH2 domain</keyword>
<gene>
    <name evidence="5" type="ORF">MONBRDRAFT_24251</name>
</gene>
<feature type="compositionally biased region" description="Low complexity" evidence="3">
    <location>
        <begin position="321"/>
        <end position="348"/>
    </location>
</feature>
<feature type="compositionally biased region" description="Pro residues" evidence="3">
    <location>
        <begin position="282"/>
        <end position="291"/>
    </location>
</feature>
<keyword evidence="6" id="KW-1185">Reference proteome</keyword>
<feature type="region of interest" description="Disordered" evidence="3">
    <location>
        <begin position="652"/>
        <end position="715"/>
    </location>
</feature>
<evidence type="ECO:0000259" key="4">
    <source>
        <dbReference type="PROSITE" id="PS50001"/>
    </source>
</evidence>
<dbReference type="SUPFAM" id="SSF55550">
    <property type="entry name" value="SH2 domain"/>
    <property type="match status" value="1"/>
</dbReference>
<reference evidence="5 6" key="1">
    <citation type="journal article" date="2008" name="Nature">
        <title>The genome of the choanoflagellate Monosiga brevicollis and the origin of metazoans.</title>
        <authorList>
            <consortium name="JGI Sequencing"/>
            <person name="King N."/>
            <person name="Westbrook M.J."/>
            <person name="Young S.L."/>
            <person name="Kuo A."/>
            <person name="Abedin M."/>
            <person name="Chapman J."/>
            <person name="Fairclough S."/>
            <person name="Hellsten U."/>
            <person name="Isogai Y."/>
            <person name="Letunic I."/>
            <person name="Marr M."/>
            <person name="Pincus D."/>
            <person name="Putnam N."/>
            <person name="Rokas A."/>
            <person name="Wright K.J."/>
            <person name="Zuzow R."/>
            <person name="Dirks W."/>
            <person name="Good M."/>
            <person name="Goodstein D."/>
            <person name="Lemons D."/>
            <person name="Li W."/>
            <person name="Lyons J.B."/>
            <person name="Morris A."/>
            <person name="Nichols S."/>
            <person name="Richter D.J."/>
            <person name="Salamov A."/>
            <person name="Bork P."/>
            <person name="Lim W.A."/>
            <person name="Manning G."/>
            <person name="Miller W.T."/>
            <person name="McGinnis W."/>
            <person name="Shapiro H."/>
            <person name="Tjian R."/>
            <person name="Grigoriev I.V."/>
            <person name="Rokhsar D."/>
        </authorList>
    </citation>
    <scope>NUCLEOTIDE SEQUENCE [LARGE SCALE GENOMIC DNA]</scope>
    <source>
        <strain evidence="6">MX1 / ATCC 50154</strain>
    </source>
</reference>
<dbReference type="CDD" id="cd00173">
    <property type="entry name" value="SH2"/>
    <property type="match status" value="1"/>
</dbReference>
<feature type="region of interest" description="Disordered" evidence="3">
    <location>
        <begin position="55"/>
        <end position="95"/>
    </location>
</feature>
<dbReference type="Gene3D" id="3.30.505.10">
    <property type="entry name" value="SH2 domain"/>
    <property type="match status" value="1"/>
</dbReference>
<feature type="compositionally biased region" description="Low complexity" evidence="3">
    <location>
        <begin position="228"/>
        <end position="244"/>
    </location>
</feature>
<dbReference type="PANTHER" id="PTHR10155">
    <property type="entry name" value="PHOSPHATIDYLINOSITOL 3-KINASE REGULATORY SUBUNIT"/>
    <property type="match status" value="1"/>
</dbReference>
<dbReference type="InterPro" id="IPR036860">
    <property type="entry name" value="SH2_dom_sf"/>
</dbReference>
<evidence type="ECO:0000313" key="5">
    <source>
        <dbReference type="EMBL" id="EDQ90453.1"/>
    </source>
</evidence>
<protein>
    <recommendedName>
        <fullName evidence="4">SH2 domain-containing protein</fullName>
    </recommendedName>
</protein>
<name>A9UVV0_MONBE</name>
<dbReference type="Proteomes" id="UP000001357">
    <property type="component" value="Unassembled WGS sequence"/>
</dbReference>
<proteinExistence type="predicted"/>
<dbReference type="EMBL" id="CH991547">
    <property type="protein sequence ID" value="EDQ90453.1"/>
    <property type="molecule type" value="Genomic_DNA"/>
</dbReference>
<organism evidence="5 6">
    <name type="scientific">Monosiga brevicollis</name>
    <name type="common">Choanoflagellate</name>
    <dbReference type="NCBI Taxonomy" id="81824"/>
    <lineage>
        <taxon>Eukaryota</taxon>
        <taxon>Choanoflagellata</taxon>
        <taxon>Craspedida</taxon>
        <taxon>Salpingoecidae</taxon>
        <taxon>Monosiga</taxon>
    </lineage>
</organism>
<dbReference type="InParanoid" id="A9UVV0"/>
<feature type="region of interest" description="Disordered" evidence="3">
    <location>
        <begin position="499"/>
        <end position="583"/>
    </location>
</feature>
<dbReference type="KEGG" id="mbr:MONBRDRAFT_24251"/>